<evidence type="ECO:0000313" key="2">
    <source>
        <dbReference type="Proteomes" id="UP001302652"/>
    </source>
</evidence>
<reference evidence="1 2" key="1">
    <citation type="submission" date="2023-10" db="EMBL/GenBank/DDBJ databases">
        <title>Surface-active antibiotics is a multifunctional adaptation for post-fire microbes.</title>
        <authorList>
            <person name="Liu M.D."/>
            <person name="Du Y."/>
            <person name="Koupaei S.K."/>
            <person name="Kim N.R."/>
            <person name="Zhang W."/>
            <person name="Traxler M.F."/>
        </authorList>
    </citation>
    <scope>NUCLEOTIDE SEQUENCE [LARGE SCALE GENOMIC DNA]</scope>
    <source>
        <strain evidence="1 2">F3</strain>
    </source>
</reference>
<gene>
    <name evidence="1" type="ORF">RW095_14130</name>
</gene>
<proteinExistence type="predicted"/>
<dbReference type="RefSeq" id="WP_317019571.1">
    <property type="nucleotide sequence ID" value="NZ_CP136512.1"/>
</dbReference>
<sequence>MALPVLRKLNNGVPSSLVFTRPGNIRDEPDVVRFWSSGYAVENSASATPIWVGSFANERLFRPSWPINILRADNEEVTRLNAHDNWGAGLGATVLARVDCHGVAVALLASPEE</sequence>
<dbReference type="Proteomes" id="UP001302652">
    <property type="component" value="Chromosome 2"/>
</dbReference>
<keyword evidence="2" id="KW-1185">Reference proteome</keyword>
<name>A0ABZ0EID8_9BURK</name>
<accession>A0ABZ0EID8</accession>
<organism evidence="1 2">
    <name type="scientific">Paraburkholderia kirstenboschensis</name>
    <dbReference type="NCBI Taxonomy" id="1245436"/>
    <lineage>
        <taxon>Bacteria</taxon>
        <taxon>Pseudomonadati</taxon>
        <taxon>Pseudomonadota</taxon>
        <taxon>Betaproteobacteria</taxon>
        <taxon>Burkholderiales</taxon>
        <taxon>Burkholderiaceae</taxon>
        <taxon>Paraburkholderia</taxon>
    </lineage>
</organism>
<dbReference type="EMBL" id="CP136512">
    <property type="protein sequence ID" value="WOD16984.1"/>
    <property type="molecule type" value="Genomic_DNA"/>
</dbReference>
<protein>
    <submittedName>
        <fullName evidence="1">Uncharacterized protein</fullName>
    </submittedName>
</protein>
<evidence type="ECO:0000313" key="1">
    <source>
        <dbReference type="EMBL" id="WOD16984.1"/>
    </source>
</evidence>